<dbReference type="Proteomes" id="UP000289152">
    <property type="component" value="Unassembled WGS sequence"/>
</dbReference>
<dbReference type="OrthoDB" id="2565309at2759"/>
<proteinExistence type="predicted"/>
<feature type="compositionally biased region" description="Basic and acidic residues" evidence="2">
    <location>
        <begin position="501"/>
        <end position="522"/>
    </location>
</feature>
<feature type="compositionally biased region" description="Polar residues" evidence="2">
    <location>
        <begin position="424"/>
        <end position="441"/>
    </location>
</feature>
<evidence type="ECO:0000313" key="4">
    <source>
        <dbReference type="Proteomes" id="UP000289152"/>
    </source>
</evidence>
<feature type="coiled-coil region" evidence="1">
    <location>
        <begin position="558"/>
        <end position="585"/>
    </location>
</feature>
<reference evidence="3 4" key="1">
    <citation type="submission" date="2016-06" db="EMBL/GenBank/DDBJ databases">
        <title>Evolution of pathogenesis and genome organization in the Tremellales.</title>
        <authorList>
            <person name="Cuomo C."/>
            <person name="Litvintseva A."/>
            <person name="Heitman J."/>
            <person name="Chen Y."/>
            <person name="Sun S."/>
            <person name="Springer D."/>
            <person name="Dromer F."/>
            <person name="Young S."/>
            <person name="Zeng Q."/>
            <person name="Chapman S."/>
            <person name="Gujja S."/>
            <person name="Saif S."/>
            <person name="Birren B."/>
        </authorList>
    </citation>
    <scope>NUCLEOTIDE SEQUENCE [LARGE SCALE GENOMIC DNA]</scope>
    <source>
        <strain evidence="3 4">ATCC 28783</strain>
    </source>
</reference>
<dbReference type="STRING" id="5217.A0A4Q1BIA1"/>
<feature type="region of interest" description="Disordered" evidence="2">
    <location>
        <begin position="358"/>
        <end position="555"/>
    </location>
</feature>
<keyword evidence="1" id="KW-0175">Coiled coil</keyword>
<keyword evidence="4" id="KW-1185">Reference proteome</keyword>
<dbReference type="EMBL" id="SDIL01000070">
    <property type="protein sequence ID" value="RXK37375.1"/>
    <property type="molecule type" value="Genomic_DNA"/>
</dbReference>
<evidence type="ECO:0000256" key="1">
    <source>
        <dbReference type="SAM" id="Coils"/>
    </source>
</evidence>
<evidence type="ECO:0008006" key="5">
    <source>
        <dbReference type="Google" id="ProtNLM"/>
    </source>
</evidence>
<feature type="compositionally biased region" description="Basic and acidic residues" evidence="2">
    <location>
        <begin position="545"/>
        <end position="555"/>
    </location>
</feature>
<dbReference type="VEuPathDB" id="FungiDB:TREMEDRAFT_59253"/>
<feature type="compositionally biased region" description="Basic and acidic residues" evidence="2">
    <location>
        <begin position="481"/>
        <end position="490"/>
    </location>
</feature>
<dbReference type="AlphaFoldDB" id="A0A4Q1BIA1"/>
<feature type="compositionally biased region" description="Low complexity" evidence="2">
    <location>
        <begin position="461"/>
        <end position="479"/>
    </location>
</feature>
<accession>A0A4Q1BIA1</accession>
<gene>
    <name evidence="3" type="ORF">M231_05362</name>
</gene>
<feature type="region of interest" description="Disordered" evidence="2">
    <location>
        <begin position="645"/>
        <end position="697"/>
    </location>
</feature>
<dbReference type="InParanoid" id="A0A4Q1BIA1"/>
<organism evidence="3 4">
    <name type="scientific">Tremella mesenterica</name>
    <name type="common">Jelly fungus</name>
    <dbReference type="NCBI Taxonomy" id="5217"/>
    <lineage>
        <taxon>Eukaryota</taxon>
        <taxon>Fungi</taxon>
        <taxon>Dikarya</taxon>
        <taxon>Basidiomycota</taxon>
        <taxon>Agaricomycotina</taxon>
        <taxon>Tremellomycetes</taxon>
        <taxon>Tremellales</taxon>
        <taxon>Tremellaceae</taxon>
        <taxon>Tremella</taxon>
    </lineage>
</organism>
<name>A0A4Q1BIA1_TREME</name>
<feature type="compositionally biased region" description="Polar residues" evidence="2">
    <location>
        <begin position="650"/>
        <end position="663"/>
    </location>
</feature>
<feature type="region of interest" description="Disordered" evidence="2">
    <location>
        <begin position="610"/>
        <end position="629"/>
    </location>
</feature>
<comment type="caution">
    <text evidence="3">The sequence shown here is derived from an EMBL/GenBank/DDBJ whole genome shotgun (WGS) entry which is preliminary data.</text>
</comment>
<evidence type="ECO:0000313" key="3">
    <source>
        <dbReference type="EMBL" id="RXK37375.1"/>
    </source>
</evidence>
<feature type="compositionally biased region" description="Basic residues" evidence="2">
    <location>
        <begin position="685"/>
        <end position="697"/>
    </location>
</feature>
<protein>
    <recommendedName>
        <fullName evidence="5">Something about silencing protein 4 domain-containing protein</fullName>
    </recommendedName>
</protein>
<feature type="compositionally biased region" description="Low complexity" evidence="2">
    <location>
        <begin position="405"/>
        <end position="423"/>
    </location>
</feature>
<sequence>MGRHTTPPDIAALSAKLFNPSLSLRPKIFTQPSPPSLAGSKLAPPWAEVDERPRWRVRRFRLWDVHVPRLYLCVVDPRKRGHLRRYAPFATPSTPTYRYGVISTHPVFSFPRSVRFPYQNSPNHSPSPEHIQNPKSLSHLASVTPIEPINPANPSTDLPAEDLANRLENLAFVPSIAKKDPQGIHFGPIDESKVESTLPGQWPVEELTQQNNNLIISDESDDKDMDGQWSDYITETTMNQNSLQSEPDPPLTREQKKAIKATRHAEYMRLCNHKFLLDAEHERRFRLGMSALAEDVRKWQEENLIMVAKEGHKDRVRPEWRGQPDLQTLKLYGQMFKDIRKKSESIFHHCAIHHPELDLHPVPGRDKAHKDMQEAERAKAIRKAERDEKRMKRKEDRKSNNTIETSSTSTPTPSLSSSTTTTTFDVPSQNIKTNPVTTNKSLAVPDVSKVTHFTRPQKPVSSPKSTSTSATESPAGSSEKPSSKPADKFPAKPSKKSQPKSYDKSPTRPSDKTQVRKSDEIKSIAGSKQTKEKQISPASQAIQWAEKDDKPIRPDRTVEELKEDLQKLRETIRLLQLQYDQAIAMKGGNKIDHEIGMEVEVEVEEVMRKREKEISVSPSANKWPTGELNMDVDTALGPTVDLTNLEDSRLSTMTNYSDDSTPASDPESGSFPIMNAGEGGIAVPTKRRHMVSRVSTR</sequence>
<evidence type="ECO:0000256" key="2">
    <source>
        <dbReference type="SAM" id="MobiDB-lite"/>
    </source>
</evidence>
<feature type="compositionally biased region" description="Basic and acidic residues" evidence="2">
    <location>
        <begin position="358"/>
        <end position="399"/>
    </location>
</feature>